<evidence type="ECO:0000313" key="1">
    <source>
        <dbReference type="EMBL" id="MFC5496285.1"/>
    </source>
</evidence>
<comment type="caution">
    <text evidence="1">The sequence shown here is derived from an EMBL/GenBank/DDBJ whole genome shotgun (WGS) entry which is preliminary data.</text>
</comment>
<dbReference type="EMBL" id="JBHSMF010000002">
    <property type="protein sequence ID" value="MFC5496285.1"/>
    <property type="molecule type" value="Genomic_DNA"/>
</dbReference>
<name>A0ABW0N8K8_9BURK</name>
<accession>A0ABW0N8K8</accession>
<gene>
    <name evidence="1" type="ORF">ACFPOE_01945</name>
</gene>
<keyword evidence="2" id="KW-1185">Reference proteome</keyword>
<evidence type="ECO:0000313" key="2">
    <source>
        <dbReference type="Proteomes" id="UP001596037"/>
    </source>
</evidence>
<dbReference type="RefSeq" id="WP_376848311.1">
    <property type="nucleotide sequence ID" value="NZ_JBHSMF010000002.1"/>
</dbReference>
<proteinExistence type="predicted"/>
<organism evidence="1 2">
    <name type="scientific">Caenimonas terrae</name>
    <dbReference type="NCBI Taxonomy" id="696074"/>
    <lineage>
        <taxon>Bacteria</taxon>
        <taxon>Pseudomonadati</taxon>
        <taxon>Pseudomonadota</taxon>
        <taxon>Betaproteobacteria</taxon>
        <taxon>Burkholderiales</taxon>
        <taxon>Comamonadaceae</taxon>
        <taxon>Caenimonas</taxon>
    </lineage>
</organism>
<dbReference type="Proteomes" id="UP001596037">
    <property type="component" value="Unassembled WGS sequence"/>
</dbReference>
<sequence>MKKIHIDLNTLAGNAYALMALVQRLCHQAGLGEEAAQDIMHAMQIGTYDDLLNVLDDEFPGTFEFVGDPRPEKTSLAV</sequence>
<protein>
    <submittedName>
        <fullName evidence="1">Uncharacterized protein</fullName>
    </submittedName>
</protein>
<reference evidence="2" key="1">
    <citation type="journal article" date="2019" name="Int. J. Syst. Evol. Microbiol.">
        <title>The Global Catalogue of Microorganisms (GCM) 10K type strain sequencing project: providing services to taxonomists for standard genome sequencing and annotation.</title>
        <authorList>
            <consortium name="The Broad Institute Genomics Platform"/>
            <consortium name="The Broad Institute Genome Sequencing Center for Infectious Disease"/>
            <person name="Wu L."/>
            <person name="Ma J."/>
        </authorList>
    </citation>
    <scope>NUCLEOTIDE SEQUENCE [LARGE SCALE GENOMIC DNA]</scope>
    <source>
        <strain evidence="2">CCUG 57401</strain>
    </source>
</reference>